<evidence type="ECO:0000256" key="1">
    <source>
        <dbReference type="ARBA" id="ARBA00022679"/>
    </source>
</evidence>
<dbReference type="PANTHER" id="PTHR45753">
    <property type="entry name" value="ORNITHINE CARBAMOYLTRANSFERASE, MITOCHONDRIAL"/>
    <property type="match status" value="1"/>
</dbReference>
<dbReference type="InterPro" id="IPR002292">
    <property type="entry name" value="Orn/put_carbamltrans"/>
</dbReference>
<sequence length="142" mass="16050">MRKDLVSIADLTKEEMLELFELAIEMKDKVKKGVEHHHLKGKVLAMVFEKPSLRTRVTFETGMYQLGGYAIYLAPQDIKLGQRESVPDVARNLSRWVDGIMARTFAHKTVTDLAENATIPVINGLSDLEHPCQILADFLTIK</sequence>
<dbReference type="InterPro" id="IPR006130">
    <property type="entry name" value="Asp/Orn_carbamoylTrfase"/>
</dbReference>
<dbReference type="Proteomes" id="UP000885847">
    <property type="component" value="Unassembled WGS sequence"/>
</dbReference>
<dbReference type="EC" id="2.1.3.3" evidence="3"/>
<dbReference type="GO" id="GO:0016597">
    <property type="term" value="F:amino acid binding"/>
    <property type="evidence" value="ECO:0007669"/>
    <property type="project" value="InterPro"/>
</dbReference>
<dbReference type="InterPro" id="IPR036901">
    <property type="entry name" value="Asp/Orn_carbamoylTrfase_sf"/>
</dbReference>
<dbReference type="InterPro" id="IPR006132">
    <property type="entry name" value="Asp/Orn_carbamoyltranf_P-bd"/>
</dbReference>
<organism evidence="3">
    <name type="scientific">candidate division WOR-3 bacterium</name>
    <dbReference type="NCBI Taxonomy" id="2052148"/>
    <lineage>
        <taxon>Bacteria</taxon>
        <taxon>Bacteria division WOR-3</taxon>
    </lineage>
</organism>
<gene>
    <name evidence="3" type="ORF">ENF18_03695</name>
</gene>
<dbReference type="Pfam" id="PF02729">
    <property type="entry name" value="OTCace_N"/>
    <property type="match status" value="1"/>
</dbReference>
<dbReference type="AlphaFoldDB" id="A0A7C0ZD58"/>
<dbReference type="EMBL" id="DQWE01000174">
    <property type="protein sequence ID" value="HDI82879.1"/>
    <property type="molecule type" value="Genomic_DNA"/>
</dbReference>
<keyword evidence="1 3" id="KW-0808">Transferase</keyword>
<feature type="domain" description="Aspartate/ornithine carbamoyltransferase carbamoyl-P binding" evidence="2">
    <location>
        <begin position="3"/>
        <end position="142"/>
    </location>
</feature>
<dbReference type="SUPFAM" id="SSF53671">
    <property type="entry name" value="Aspartate/ornithine carbamoyltransferase"/>
    <property type="match status" value="1"/>
</dbReference>
<comment type="caution">
    <text evidence="3">The sequence shown here is derived from an EMBL/GenBank/DDBJ whole genome shotgun (WGS) entry which is preliminary data.</text>
</comment>
<dbReference type="PRINTS" id="PR00100">
    <property type="entry name" value="AOTCASE"/>
</dbReference>
<name>A0A7C0ZD58_UNCW3</name>
<reference evidence="3" key="1">
    <citation type="journal article" date="2020" name="mSystems">
        <title>Genome- and Community-Level Interaction Insights into Carbon Utilization and Element Cycling Functions of Hydrothermarchaeota in Hydrothermal Sediment.</title>
        <authorList>
            <person name="Zhou Z."/>
            <person name="Liu Y."/>
            <person name="Xu W."/>
            <person name="Pan J."/>
            <person name="Luo Z.H."/>
            <person name="Li M."/>
        </authorList>
    </citation>
    <scope>NUCLEOTIDE SEQUENCE [LARGE SCALE GENOMIC DNA]</scope>
    <source>
        <strain evidence="3">HyVt-102</strain>
    </source>
</reference>
<proteinExistence type="predicted"/>
<evidence type="ECO:0000313" key="3">
    <source>
        <dbReference type="EMBL" id="HDI82879.1"/>
    </source>
</evidence>
<feature type="non-terminal residue" evidence="3">
    <location>
        <position position="142"/>
    </location>
</feature>
<dbReference type="Gene3D" id="3.40.50.1370">
    <property type="entry name" value="Aspartate/ornithine carbamoyltransferase"/>
    <property type="match status" value="2"/>
</dbReference>
<dbReference type="PANTHER" id="PTHR45753:SF3">
    <property type="entry name" value="ORNITHINE TRANSCARBAMYLASE, MITOCHONDRIAL"/>
    <property type="match status" value="1"/>
</dbReference>
<dbReference type="GO" id="GO:0004585">
    <property type="term" value="F:ornithine carbamoyltransferase activity"/>
    <property type="evidence" value="ECO:0007669"/>
    <property type="project" value="UniProtKB-EC"/>
</dbReference>
<evidence type="ECO:0000259" key="2">
    <source>
        <dbReference type="Pfam" id="PF02729"/>
    </source>
</evidence>
<dbReference type="GO" id="GO:0042450">
    <property type="term" value="P:L-arginine biosynthetic process via ornithine"/>
    <property type="evidence" value="ECO:0007669"/>
    <property type="project" value="TreeGrafter"/>
</dbReference>
<accession>A0A7C0ZD58</accession>
<dbReference type="GO" id="GO:0019240">
    <property type="term" value="P:citrulline biosynthetic process"/>
    <property type="evidence" value="ECO:0007669"/>
    <property type="project" value="TreeGrafter"/>
</dbReference>
<dbReference type="PRINTS" id="PR00102">
    <property type="entry name" value="OTCASE"/>
</dbReference>
<protein>
    <submittedName>
        <fullName evidence="3">Ornithine carbamoyltransferase</fullName>
        <ecNumber evidence="3">2.1.3.3</ecNumber>
    </submittedName>
</protein>